<proteinExistence type="predicted"/>
<comment type="caution">
    <text evidence="1">The sequence shown here is derived from an EMBL/GenBank/DDBJ whole genome shotgun (WGS) entry which is preliminary data.</text>
</comment>
<evidence type="ECO:0000313" key="2">
    <source>
        <dbReference type="Proteomes" id="UP001549749"/>
    </source>
</evidence>
<gene>
    <name evidence="1" type="ORF">ABR189_09450</name>
</gene>
<sequence length="207" mass="23511">MSILPKLASALQRRDEVPNQELAKLIADKRDTKAITELVHHLHNKDKNISNDCIKVLYEIGAIHPDLIAGYADVFVELLTNKNNRLVWGAMAALHTITVQNPEVIYHALPQILEVAEKGSVITKDQAISILIKLMAIRKYTAHSFVLLADQLKHCPTNQLPMYAEQAYPVIPQENKKLFITILAARLDEIDKETKRKRVEKVIRKLQ</sequence>
<dbReference type="InterPro" id="IPR011989">
    <property type="entry name" value="ARM-like"/>
</dbReference>
<dbReference type="EMBL" id="JBEXAC010000001">
    <property type="protein sequence ID" value="MET6997593.1"/>
    <property type="molecule type" value="Genomic_DNA"/>
</dbReference>
<evidence type="ECO:0008006" key="3">
    <source>
        <dbReference type="Google" id="ProtNLM"/>
    </source>
</evidence>
<keyword evidence="2" id="KW-1185">Reference proteome</keyword>
<accession>A0ABV2T3J1</accession>
<dbReference type="InterPro" id="IPR016024">
    <property type="entry name" value="ARM-type_fold"/>
</dbReference>
<dbReference type="Gene3D" id="1.25.10.10">
    <property type="entry name" value="Leucine-rich Repeat Variant"/>
    <property type="match status" value="1"/>
</dbReference>
<reference evidence="1 2" key="1">
    <citation type="submission" date="2024-06" db="EMBL/GenBank/DDBJ databases">
        <title>Chitinophaga defluvii sp. nov., isolated from municipal sewage.</title>
        <authorList>
            <person name="Zhang L."/>
        </authorList>
    </citation>
    <scope>NUCLEOTIDE SEQUENCE [LARGE SCALE GENOMIC DNA]</scope>
    <source>
        <strain evidence="1 2">H8</strain>
    </source>
</reference>
<dbReference type="RefSeq" id="WP_354660228.1">
    <property type="nucleotide sequence ID" value="NZ_JBEXAC010000001.1"/>
</dbReference>
<name>A0ABV2T3J1_9BACT</name>
<dbReference type="SUPFAM" id="SSF48371">
    <property type="entry name" value="ARM repeat"/>
    <property type="match status" value="1"/>
</dbReference>
<organism evidence="1 2">
    <name type="scientific">Chitinophaga defluvii</name>
    <dbReference type="NCBI Taxonomy" id="3163343"/>
    <lineage>
        <taxon>Bacteria</taxon>
        <taxon>Pseudomonadati</taxon>
        <taxon>Bacteroidota</taxon>
        <taxon>Chitinophagia</taxon>
        <taxon>Chitinophagales</taxon>
        <taxon>Chitinophagaceae</taxon>
        <taxon>Chitinophaga</taxon>
    </lineage>
</organism>
<dbReference type="Proteomes" id="UP001549749">
    <property type="component" value="Unassembled WGS sequence"/>
</dbReference>
<evidence type="ECO:0000313" key="1">
    <source>
        <dbReference type="EMBL" id="MET6997593.1"/>
    </source>
</evidence>
<protein>
    <recommendedName>
        <fullName evidence="3">HEAT repeat protein</fullName>
    </recommendedName>
</protein>